<evidence type="ECO:0000256" key="1">
    <source>
        <dbReference type="SAM" id="MobiDB-lite"/>
    </source>
</evidence>
<evidence type="ECO:0000313" key="3">
    <source>
        <dbReference type="Proteomes" id="UP001295684"/>
    </source>
</evidence>
<comment type="caution">
    <text evidence="2">The sequence shown here is derived from an EMBL/GenBank/DDBJ whole genome shotgun (WGS) entry which is preliminary data.</text>
</comment>
<keyword evidence="3" id="KW-1185">Reference proteome</keyword>
<sequence length="172" mass="19701">MNSNTASDKFWNDSDCTVSEDYNESPSTNNVYKWHSRESILVSNNKGNQNSNRGISEIKKIERIPSLEKPSIINSNQQSHSCKASSQPEFRLALKEAKNANELTKTKKVKKFTSLRVFSTFKKSSEANSWKEKCNNKQKIDSPRMMMTLRNMSEPTARRQLAISQNLLIIHT</sequence>
<name>A0AAD1YAS1_EUPCR</name>
<dbReference type="AlphaFoldDB" id="A0AAD1YAS1"/>
<feature type="region of interest" description="Disordered" evidence="1">
    <location>
        <begin position="1"/>
        <end position="29"/>
    </location>
</feature>
<gene>
    <name evidence="2" type="ORF">ECRASSUSDP1_LOCUS29248</name>
</gene>
<evidence type="ECO:0000313" key="2">
    <source>
        <dbReference type="EMBL" id="CAI2387614.1"/>
    </source>
</evidence>
<dbReference type="Proteomes" id="UP001295684">
    <property type="component" value="Unassembled WGS sequence"/>
</dbReference>
<protein>
    <submittedName>
        <fullName evidence="2">Uncharacterized protein</fullName>
    </submittedName>
</protein>
<organism evidence="2 3">
    <name type="scientific">Euplotes crassus</name>
    <dbReference type="NCBI Taxonomy" id="5936"/>
    <lineage>
        <taxon>Eukaryota</taxon>
        <taxon>Sar</taxon>
        <taxon>Alveolata</taxon>
        <taxon>Ciliophora</taxon>
        <taxon>Intramacronucleata</taxon>
        <taxon>Spirotrichea</taxon>
        <taxon>Hypotrichia</taxon>
        <taxon>Euplotida</taxon>
        <taxon>Euplotidae</taxon>
        <taxon>Moneuplotes</taxon>
    </lineage>
</organism>
<accession>A0AAD1YAS1</accession>
<reference evidence="2" key="1">
    <citation type="submission" date="2023-07" db="EMBL/GenBank/DDBJ databases">
        <authorList>
            <consortium name="AG Swart"/>
            <person name="Singh M."/>
            <person name="Singh A."/>
            <person name="Seah K."/>
            <person name="Emmerich C."/>
        </authorList>
    </citation>
    <scope>NUCLEOTIDE SEQUENCE</scope>
    <source>
        <strain evidence="2">DP1</strain>
    </source>
</reference>
<dbReference type="EMBL" id="CAMPGE010030112">
    <property type="protein sequence ID" value="CAI2387614.1"/>
    <property type="molecule type" value="Genomic_DNA"/>
</dbReference>
<proteinExistence type="predicted"/>